<dbReference type="Pfam" id="PF24681">
    <property type="entry name" value="Kelch_KLHDC2_KLHL20_DRC7"/>
    <property type="match status" value="1"/>
</dbReference>
<keyword evidence="6" id="KW-1185">Reference proteome</keyword>
<reference evidence="5 6" key="1">
    <citation type="journal article" date="2018" name="J. Allergy Clin. Immunol.">
        <title>High-quality assembly of Dermatophagoides pteronyssinus genome and transcriptome reveals a wide range of novel allergens.</title>
        <authorList>
            <person name="Liu X.Y."/>
            <person name="Yang K.Y."/>
            <person name="Wang M.Q."/>
            <person name="Kwok J.S."/>
            <person name="Zeng X."/>
            <person name="Yang Z."/>
            <person name="Xiao X.J."/>
            <person name="Lau C.P."/>
            <person name="Li Y."/>
            <person name="Huang Z.M."/>
            <person name="Ba J.G."/>
            <person name="Yim A.K."/>
            <person name="Ouyang C.Y."/>
            <person name="Ngai S.M."/>
            <person name="Chan T.F."/>
            <person name="Leung E.L."/>
            <person name="Liu L."/>
            <person name="Liu Z.G."/>
            <person name="Tsui S.K."/>
        </authorList>
    </citation>
    <scope>NUCLEOTIDE SEQUENCE [LARGE SCALE GENOMIC DNA]</scope>
    <source>
        <strain evidence="5">Derp</strain>
    </source>
</reference>
<evidence type="ECO:0000256" key="1">
    <source>
        <dbReference type="ARBA" id="ARBA00022441"/>
    </source>
</evidence>
<feature type="domain" description="BACK" evidence="4">
    <location>
        <begin position="256"/>
        <end position="366"/>
    </location>
</feature>
<dbReference type="SMART" id="SM00875">
    <property type="entry name" value="BACK"/>
    <property type="match status" value="1"/>
</dbReference>
<dbReference type="InterPro" id="IPR011705">
    <property type="entry name" value="BACK"/>
</dbReference>
<dbReference type="PANTHER" id="PTHR24412">
    <property type="entry name" value="KELCH PROTEIN"/>
    <property type="match status" value="1"/>
</dbReference>
<dbReference type="SMART" id="SM00612">
    <property type="entry name" value="Kelch"/>
    <property type="match status" value="5"/>
</dbReference>
<protein>
    <submittedName>
        <fullName evidence="5">Kelch-like protein 5</fullName>
    </submittedName>
</protein>
<evidence type="ECO:0000259" key="4">
    <source>
        <dbReference type="SMART" id="SM00875"/>
    </source>
</evidence>
<sequence length="835" mass="99685">MNIIYNRNEQQEKNEFEKFLKLLQPSIVDDSKDEKIINDNFANADEISIISNIQPPSLSDNVNNNNFQSKTIGLLKINFDDYDDQYKAIGQLRKHNETIDLILSTIDGGNESVHQYFLAWRAPKFWQRLIEKSDKNQSMINIDNNNDDGHERVKLTDDDNRISMESITNQPRRRRRLFVPKEFIDESILLRLMIDSMYRMENYNNDHQSSSTINYQQQFNYFIAWKLLKIANEFQLEFLLRDCIIYFHSRIGLSNCIDLWKVGQKFFQYNFGEQLAKCSYRFLLINLIRLLHSNQYCNQIQTLTIGQLRTIIDDNRLNIRNEIEIWFLIKKWIEFDPLNRSNEFLSLFSQIRFNLIDMKSIKIKLIPDLLQFDFDKCHGNLWKNFQNQKPKIDLETFRPRIPHQLLLLYGGYEDGYPSTTIKTFDIRSRQWFRFYFNKNDHYPRVHHQLVNLENKVYILGGSDGLNCLNTVICWNLTDGSRTIMAPMLESRSFHCALRYSHRFIIVCGGYNGQDRLRSVELYDSRFNCWRYLPPMQSIRSDASATIFNDCIYIAGGIDIFPLNSMEYYSFETNQWTIISFMHIQRRSFSLIPYNGLLYAIGGCTEIYEYNCLKSVERYNPITNTWYFAPPLLQPRMSASVAILEDRIFVIGGYDGFTTYRTVFIYHHSQSYWQQLQYELPVHLSGSVALVITNMMMLMINTIDYTYYGQFGHLINDKNHYNNNGDYLNETLIEKFYKNFHKSYNDNYNLVDNNWNIFKKIWYSCFFNSHNHHYHHQHHHHHDNHTDNNGGNSSNNNNHFNNRKKFLNYLKNEWKKFQNEQKKLQQQQQQQQSILT</sequence>
<comment type="caution">
    <text evidence="5">The sequence shown here is derived from an EMBL/GenBank/DDBJ whole genome shotgun (WGS) entry which is preliminary data.</text>
</comment>
<feature type="compositionally biased region" description="Low complexity" evidence="3">
    <location>
        <begin position="786"/>
        <end position="799"/>
    </location>
</feature>
<keyword evidence="2" id="KW-0677">Repeat</keyword>
<evidence type="ECO:0000313" key="6">
    <source>
        <dbReference type="Proteomes" id="UP000887458"/>
    </source>
</evidence>
<name>A0ABQ8IUF8_DERPT</name>
<evidence type="ECO:0000256" key="3">
    <source>
        <dbReference type="SAM" id="MobiDB-lite"/>
    </source>
</evidence>
<feature type="region of interest" description="Disordered" evidence="3">
    <location>
        <begin position="774"/>
        <end position="800"/>
    </location>
</feature>
<evidence type="ECO:0000256" key="2">
    <source>
        <dbReference type="ARBA" id="ARBA00022737"/>
    </source>
</evidence>
<dbReference type="Pfam" id="PF07707">
    <property type="entry name" value="BACK"/>
    <property type="match status" value="1"/>
</dbReference>
<keyword evidence="1" id="KW-0880">Kelch repeat</keyword>
<accession>A0ABQ8IUF8</accession>
<dbReference type="EMBL" id="NJHN03000116">
    <property type="protein sequence ID" value="KAH9413941.1"/>
    <property type="molecule type" value="Genomic_DNA"/>
</dbReference>
<dbReference type="PRINTS" id="PR00501">
    <property type="entry name" value="KELCHREPEAT"/>
</dbReference>
<dbReference type="Gene3D" id="3.30.710.10">
    <property type="entry name" value="Potassium Channel Kv1.1, Chain A"/>
    <property type="match status" value="1"/>
</dbReference>
<dbReference type="InterPro" id="IPR011333">
    <property type="entry name" value="SKP1/BTB/POZ_sf"/>
</dbReference>
<dbReference type="Proteomes" id="UP000887458">
    <property type="component" value="Unassembled WGS sequence"/>
</dbReference>
<organism evidence="5 6">
    <name type="scientific">Dermatophagoides pteronyssinus</name>
    <name type="common">European house dust mite</name>
    <dbReference type="NCBI Taxonomy" id="6956"/>
    <lineage>
        <taxon>Eukaryota</taxon>
        <taxon>Metazoa</taxon>
        <taxon>Ecdysozoa</taxon>
        <taxon>Arthropoda</taxon>
        <taxon>Chelicerata</taxon>
        <taxon>Arachnida</taxon>
        <taxon>Acari</taxon>
        <taxon>Acariformes</taxon>
        <taxon>Sarcoptiformes</taxon>
        <taxon>Astigmata</taxon>
        <taxon>Psoroptidia</taxon>
        <taxon>Analgoidea</taxon>
        <taxon>Pyroglyphidae</taxon>
        <taxon>Dermatophagoidinae</taxon>
        <taxon>Dermatophagoides</taxon>
    </lineage>
</organism>
<dbReference type="InterPro" id="IPR011043">
    <property type="entry name" value="Gal_Oxase/kelch_b-propeller"/>
</dbReference>
<evidence type="ECO:0000313" key="5">
    <source>
        <dbReference type="EMBL" id="KAH9413941.1"/>
    </source>
</evidence>
<dbReference type="Gene3D" id="2.120.10.80">
    <property type="entry name" value="Kelch-type beta propeller"/>
    <property type="match status" value="2"/>
</dbReference>
<reference evidence="5 6" key="2">
    <citation type="journal article" date="2022" name="Mol. Biol. Evol.">
        <title>Comparative Genomics Reveals Insights into the Divergent Evolution of Astigmatic Mites and Household Pest Adaptations.</title>
        <authorList>
            <person name="Xiong Q."/>
            <person name="Wan A.T."/>
            <person name="Liu X."/>
            <person name="Fung C.S."/>
            <person name="Xiao X."/>
            <person name="Malainual N."/>
            <person name="Hou J."/>
            <person name="Wang L."/>
            <person name="Wang M."/>
            <person name="Yang K.Y."/>
            <person name="Cui Y."/>
            <person name="Leung E.L."/>
            <person name="Nong W."/>
            <person name="Shin S.K."/>
            <person name="Au S.W."/>
            <person name="Jeong K.Y."/>
            <person name="Chew F.T."/>
            <person name="Hui J.H."/>
            <person name="Leung T.F."/>
            <person name="Tungtrongchitr A."/>
            <person name="Zhong N."/>
            <person name="Liu Z."/>
            <person name="Tsui S.K."/>
        </authorList>
    </citation>
    <scope>NUCLEOTIDE SEQUENCE [LARGE SCALE GENOMIC DNA]</scope>
    <source>
        <strain evidence="5">Derp</strain>
    </source>
</reference>
<dbReference type="Pfam" id="PF01344">
    <property type="entry name" value="Kelch_1"/>
    <property type="match status" value="1"/>
</dbReference>
<dbReference type="InterPro" id="IPR015915">
    <property type="entry name" value="Kelch-typ_b-propeller"/>
</dbReference>
<gene>
    <name evidence="5" type="primary">KLHL5_2</name>
    <name evidence="5" type="ORF">DERP_014461</name>
</gene>
<dbReference type="Gene3D" id="1.25.40.420">
    <property type="match status" value="1"/>
</dbReference>
<dbReference type="InterPro" id="IPR006652">
    <property type="entry name" value="Kelch_1"/>
</dbReference>
<dbReference type="PANTHER" id="PTHR24412:SF489">
    <property type="entry name" value="RING FINGER DOMAIN AND KELCH REPEAT-CONTAINING PROTEIN DDB_G0271372"/>
    <property type="match status" value="1"/>
</dbReference>
<proteinExistence type="predicted"/>
<dbReference type="SUPFAM" id="SSF50965">
    <property type="entry name" value="Galactose oxidase, central domain"/>
    <property type="match status" value="1"/>
</dbReference>